<name>A0A8J3IV56_9ACTN</name>
<reference evidence="5" key="1">
    <citation type="submission" date="2021-01" db="EMBL/GenBank/DDBJ databases">
        <title>Whole genome shotgun sequence of Actinocatenispora rupis NBRC 107355.</title>
        <authorList>
            <person name="Komaki H."/>
            <person name="Tamura T."/>
        </authorList>
    </citation>
    <scope>NUCLEOTIDE SEQUENCE</scope>
    <source>
        <strain evidence="5">NBRC 107355</strain>
    </source>
</reference>
<dbReference type="InterPro" id="IPR001867">
    <property type="entry name" value="OmpR/PhoB-type_DNA-bd"/>
</dbReference>
<evidence type="ECO:0000256" key="1">
    <source>
        <dbReference type="ARBA" id="ARBA00005820"/>
    </source>
</evidence>
<gene>
    <name evidence="5" type="ORF">Aru02nite_02420</name>
</gene>
<dbReference type="CDD" id="cd15831">
    <property type="entry name" value="BTAD"/>
    <property type="match status" value="1"/>
</dbReference>
<organism evidence="5 6">
    <name type="scientific">Actinocatenispora rupis</name>
    <dbReference type="NCBI Taxonomy" id="519421"/>
    <lineage>
        <taxon>Bacteria</taxon>
        <taxon>Bacillati</taxon>
        <taxon>Actinomycetota</taxon>
        <taxon>Actinomycetes</taxon>
        <taxon>Micromonosporales</taxon>
        <taxon>Micromonosporaceae</taxon>
        <taxon>Actinocatenispora</taxon>
    </lineage>
</organism>
<dbReference type="InterPro" id="IPR027417">
    <property type="entry name" value="P-loop_NTPase"/>
</dbReference>
<dbReference type="Pfam" id="PF03704">
    <property type="entry name" value="BTAD"/>
    <property type="match status" value="1"/>
</dbReference>
<protein>
    <submittedName>
        <fullName evidence="5">SARP family transcriptional regulator</fullName>
    </submittedName>
</protein>
<accession>A0A8J3IV56</accession>
<dbReference type="InterPro" id="IPR016032">
    <property type="entry name" value="Sig_transdc_resp-reg_C-effctor"/>
</dbReference>
<dbReference type="PROSITE" id="PS51755">
    <property type="entry name" value="OMPR_PHOB"/>
    <property type="match status" value="1"/>
</dbReference>
<dbReference type="Gene3D" id="1.25.40.10">
    <property type="entry name" value="Tetratricopeptide repeat domain"/>
    <property type="match status" value="2"/>
</dbReference>
<comment type="caution">
    <text evidence="5">The sequence shown here is derived from an EMBL/GenBank/DDBJ whole genome shotgun (WGS) entry which is preliminary data.</text>
</comment>
<dbReference type="EMBL" id="BOMB01000001">
    <property type="protein sequence ID" value="GID09353.1"/>
    <property type="molecule type" value="Genomic_DNA"/>
</dbReference>
<dbReference type="Pfam" id="PF13191">
    <property type="entry name" value="AAA_16"/>
    <property type="match status" value="1"/>
</dbReference>
<feature type="DNA-binding region" description="OmpR/PhoB-type" evidence="3">
    <location>
        <begin position="1"/>
        <end position="101"/>
    </location>
</feature>
<proteinExistence type="inferred from homology"/>
<dbReference type="SUPFAM" id="SSF46894">
    <property type="entry name" value="C-terminal effector domain of the bipartite response regulators"/>
    <property type="match status" value="1"/>
</dbReference>
<feature type="domain" description="OmpR/PhoB-type" evidence="4">
    <location>
        <begin position="1"/>
        <end position="101"/>
    </location>
</feature>
<dbReference type="Gene3D" id="3.40.50.300">
    <property type="entry name" value="P-loop containing nucleotide triphosphate hydrolases"/>
    <property type="match status" value="1"/>
</dbReference>
<dbReference type="GO" id="GO:0000160">
    <property type="term" value="P:phosphorelay signal transduction system"/>
    <property type="evidence" value="ECO:0007669"/>
    <property type="project" value="InterPro"/>
</dbReference>
<dbReference type="SUPFAM" id="SSF52540">
    <property type="entry name" value="P-loop containing nucleoside triphosphate hydrolases"/>
    <property type="match status" value="1"/>
</dbReference>
<dbReference type="Proteomes" id="UP000612808">
    <property type="component" value="Unassembled WGS sequence"/>
</dbReference>
<dbReference type="SMART" id="SM01043">
    <property type="entry name" value="BTAD"/>
    <property type="match status" value="1"/>
</dbReference>
<evidence type="ECO:0000313" key="6">
    <source>
        <dbReference type="Proteomes" id="UP000612808"/>
    </source>
</evidence>
<sequence length="1075" mass="113772">MRIGLLGPLEVADGDADVAVTGARLRALLALLALHPGRPVGVDRIVAALWGEEAPAGAANALQSLVSRLRRVVPVAIRSLPAGYQVDLAATDVDTGRFADLAATGRRRLTDGDPVGAVDALRDALALWRGPALADVTAPFAAPVATRLAADRLTATGDLAEAYLGAGMAEDAALLVAGPAADHPLDERLCTLTVRALYAAGRQADALAAYETTRRALADELGIDPSADLAAVHLTVLRGEPSGDTTPTGATNLRAAVSSFIGRDRETGEIRKLLADTRLVTLVGPGGTGKTRLAGEAAGGLLDRYPDGVWFVELAPVADPVDVPHAVFAALGATAPSLSGATTPSLPAATRTAPAVRDRAEHLRALLADRRLLLVLDNCEHLVDAAARLADDVLAHCPGVRILATSRAPLGITGEKLYPVPPLELPAEGADADTAGTTAAVRLLADRAAAVRSGFTVDAGNVAAVTQICRRLDGAPLALELAAARLRTLTPAQVAERLDDRFRLLTAGDRTAPGRHQTLQAVVSWSWDLLDEPQRALARRLSVFAGGASLDALDAVCPGGPLPADAVLDALTGLVDQSLVDAGEDGRYRMLETLRAYGADRLADAGETRATRDAHLAYHLALAERLEPLLRTSEQDTAIAGLTADYDNLVTALRYAIDARDAHSALRLGSTMLWYWFLLGYATDATSLLHDVMRIAPDEPPAGLAAPYALCYLGSQLDSLGEYVNHRERVRGKIERFERLADAARAEGPLPPPLALARCFPALLAGDHERTRARLGELVDGADRWTAAAAQMLRANITHDVLRTPEAAARDADQAVARFRDLGERWGLSAALVGQGEHLVALGDLDRAADVLAEAWDVARHFIPRGEQPGFLVRLAGIHIRAGDVDTAERELAEANTLRASLPPGDRHRGQDWWFQAEMVAGEVHRARGRYDAARDCYHRILRWSDENPGSRPPQVGAFAYNGLARLAHDNGDTAEAESLVYQGIRRLAPSRDLPMMAYLVETLVLATGEQDPRRVAVLLGGFAAASPHRLPALREAADAARAALGPAEYDRAAAEGADLDFAGVCAYLGVPLTN</sequence>
<dbReference type="InterPro" id="IPR036388">
    <property type="entry name" value="WH-like_DNA-bd_sf"/>
</dbReference>
<dbReference type="PANTHER" id="PTHR47691:SF3">
    <property type="entry name" value="HTH-TYPE TRANSCRIPTIONAL REGULATOR RV0890C-RELATED"/>
    <property type="match status" value="1"/>
</dbReference>
<evidence type="ECO:0000256" key="3">
    <source>
        <dbReference type="PROSITE-ProRule" id="PRU01091"/>
    </source>
</evidence>
<dbReference type="Pfam" id="PF00486">
    <property type="entry name" value="Trans_reg_C"/>
    <property type="match status" value="1"/>
</dbReference>
<dbReference type="InterPro" id="IPR011990">
    <property type="entry name" value="TPR-like_helical_dom_sf"/>
</dbReference>
<dbReference type="SUPFAM" id="SSF48452">
    <property type="entry name" value="TPR-like"/>
    <property type="match status" value="2"/>
</dbReference>
<dbReference type="InterPro" id="IPR041664">
    <property type="entry name" value="AAA_16"/>
</dbReference>
<dbReference type="PRINTS" id="PR00364">
    <property type="entry name" value="DISEASERSIST"/>
</dbReference>
<dbReference type="GO" id="GO:0003677">
    <property type="term" value="F:DNA binding"/>
    <property type="evidence" value="ECO:0007669"/>
    <property type="project" value="UniProtKB-UniRule"/>
</dbReference>
<dbReference type="InterPro" id="IPR005158">
    <property type="entry name" value="BTAD"/>
</dbReference>
<evidence type="ECO:0000259" key="4">
    <source>
        <dbReference type="PROSITE" id="PS51755"/>
    </source>
</evidence>
<dbReference type="InterPro" id="IPR058852">
    <property type="entry name" value="HTH_77"/>
</dbReference>
<dbReference type="Gene3D" id="1.10.10.10">
    <property type="entry name" value="Winged helix-like DNA-binding domain superfamily/Winged helix DNA-binding domain"/>
    <property type="match status" value="1"/>
</dbReference>
<dbReference type="SMART" id="SM00862">
    <property type="entry name" value="Trans_reg_C"/>
    <property type="match status" value="1"/>
</dbReference>
<dbReference type="RefSeq" id="WP_203654146.1">
    <property type="nucleotide sequence ID" value="NZ_BAAAZM010000016.1"/>
</dbReference>
<dbReference type="PANTHER" id="PTHR47691">
    <property type="entry name" value="REGULATOR-RELATED"/>
    <property type="match status" value="1"/>
</dbReference>
<dbReference type="GO" id="GO:0006355">
    <property type="term" value="P:regulation of DNA-templated transcription"/>
    <property type="evidence" value="ECO:0007669"/>
    <property type="project" value="InterPro"/>
</dbReference>
<keyword evidence="2 3" id="KW-0238">DNA-binding</keyword>
<dbReference type="AlphaFoldDB" id="A0A8J3IV56"/>
<evidence type="ECO:0000313" key="5">
    <source>
        <dbReference type="EMBL" id="GID09353.1"/>
    </source>
</evidence>
<keyword evidence="6" id="KW-1185">Reference proteome</keyword>
<dbReference type="Pfam" id="PF25872">
    <property type="entry name" value="HTH_77"/>
    <property type="match status" value="1"/>
</dbReference>
<evidence type="ECO:0000256" key="2">
    <source>
        <dbReference type="ARBA" id="ARBA00023125"/>
    </source>
</evidence>
<comment type="similarity">
    <text evidence="1">Belongs to the AfsR/DnrI/RedD regulatory family.</text>
</comment>